<dbReference type="RefSeq" id="WP_232316056.1">
    <property type="nucleotide sequence ID" value="NZ_CP009520.1"/>
</dbReference>
<dbReference type="KEGG" id="mvc:MSVAZ_1973"/>
<name>A0A0E3Q6T2_9EURY</name>
<keyword evidence="2" id="KW-1185">Reference proteome</keyword>
<evidence type="ECO:0000313" key="2">
    <source>
        <dbReference type="Proteomes" id="UP000033096"/>
    </source>
</evidence>
<reference evidence="1 2" key="1">
    <citation type="submission" date="2014-07" db="EMBL/GenBank/DDBJ databases">
        <title>Methanogenic archaea and the global carbon cycle.</title>
        <authorList>
            <person name="Henriksen J.R."/>
            <person name="Luke J."/>
            <person name="Reinhart S."/>
            <person name="Benedict M.N."/>
            <person name="Youngblut N.D."/>
            <person name="Metcalf M.E."/>
            <person name="Whitaker R.J."/>
            <person name="Metcalf W.W."/>
        </authorList>
    </citation>
    <scope>NUCLEOTIDE SEQUENCE [LARGE SCALE GENOMIC DNA]</scope>
    <source>
        <strain evidence="1 2">Z-761</strain>
    </source>
</reference>
<dbReference type="EMBL" id="CP009520">
    <property type="protein sequence ID" value="AKB44242.1"/>
    <property type="molecule type" value="Genomic_DNA"/>
</dbReference>
<sequence>MHEGMMGQSHMHHCGSMPEIWEMLTDEQKKEIALMKMDMKIQWLEMKISEMENMIKLKKKAIENIKKFQQTMRK</sequence>
<dbReference type="GeneID" id="24810425"/>
<dbReference type="PATRIC" id="fig|1434123.4.peg.2398"/>
<dbReference type="AlphaFoldDB" id="A0A0E3Q6T2"/>
<dbReference type="Proteomes" id="UP000033096">
    <property type="component" value="Chromosome"/>
</dbReference>
<accession>A0A0E3Q6T2</accession>
<proteinExistence type="predicted"/>
<gene>
    <name evidence="1" type="ORF">MSVAZ_1973</name>
</gene>
<evidence type="ECO:0000313" key="1">
    <source>
        <dbReference type="EMBL" id="AKB44242.1"/>
    </source>
</evidence>
<organism evidence="1 2">
    <name type="scientific">Methanosarcina vacuolata Z-761</name>
    <dbReference type="NCBI Taxonomy" id="1434123"/>
    <lineage>
        <taxon>Archaea</taxon>
        <taxon>Methanobacteriati</taxon>
        <taxon>Methanobacteriota</taxon>
        <taxon>Stenosarchaea group</taxon>
        <taxon>Methanomicrobia</taxon>
        <taxon>Methanosarcinales</taxon>
        <taxon>Methanosarcinaceae</taxon>
        <taxon>Methanosarcina</taxon>
    </lineage>
</organism>
<protein>
    <submittedName>
        <fullName evidence="1">Uncharacterized protein</fullName>
    </submittedName>
</protein>
<dbReference type="HOGENOM" id="CLU_198704_0_0_2"/>